<keyword evidence="3" id="KW-1185">Reference proteome</keyword>
<dbReference type="Proteomes" id="UP000005824">
    <property type="component" value="Unassembled WGS sequence"/>
</dbReference>
<name>B4D4H5_9BACT</name>
<dbReference type="AlphaFoldDB" id="B4D4H5"/>
<dbReference type="InParanoid" id="B4D4H5"/>
<dbReference type="EMBL" id="ABVL01000011">
    <property type="protein sequence ID" value="EDY18776.1"/>
    <property type="molecule type" value="Genomic_DNA"/>
</dbReference>
<feature type="region of interest" description="Disordered" evidence="1">
    <location>
        <begin position="148"/>
        <end position="190"/>
    </location>
</feature>
<evidence type="ECO:0000313" key="3">
    <source>
        <dbReference type="Proteomes" id="UP000005824"/>
    </source>
</evidence>
<evidence type="ECO:0000313" key="2">
    <source>
        <dbReference type="EMBL" id="EDY18776.1"/>
    </source>
</evidence>
<sequence length="204" mass="22443">MAIRQSIQRRRAAGRGPASPRTRPQGRDEEQAKEKQAMSQTDWDGHGYGWFRVGGPAKAVNLRRVENPFEKSPNVGKTSRVNQNAYAAYPHSVLRPRWSGFALGRRHVLVLEWERECGGIRRSQDRLRSGALQWCGVHRAGQLFPRRGLDQGGRAGLPEVPQGGRRCGRHETCAGGSDTGKDAGGSDEAQSCGLCRCRQAAGEE</sequence>
<protein>
    <submittedName>
        <fullName evidence="2">Uncharacterized protein</fullName>
    </submittedName>
</protein>
<feature type="compositionally biased region" description="Low complexity" evidence="1">
    <location>
        <begin position="14"/>
        <end position="23"/>
    </location>
</feature>
<accession>B4D4H5</accession>
<feature type="compositionally biased region" description="Basic and acidic residues" evidence="1">
    <location>
        <begin position="25"/>
        <end position="36"/>
    </location>
</feature>
<proteinExistence type="predicted"/>
<comment type="caution">
    <text evidence="2">The sequence shown here is derived from an EMBL/GenBank/DDBJ whole genome shotgun (WGS) entry which is preliminary data.</text>
</comment>
<gene>
    <name evidence="2" type="ORF">CfE428DRAFT_3813</name>
</gene>
<dbReference type="STRING" id="497964.CfE428DRAFT_3813"/>
<organism evidence="2 3">
    <name type="scientific">Chthoniobacter flavus Ellin428</name>
    <dbReference type="NCBI Taxonomy" id="497964"/>
    <lineage>
        <taxon>Bacteria</taxon>
        <taxon>Pseudomonadati</taxon>
        <taxon>Verrucomicrobiota</taxon>
        <taxon>Spartobacteria</taxon>
        <taxon>Chthoniobacterales</taxon>
        <taxon>Chthoniobacteraceae</taxon>
        <taxon>Chthoniobacter</taxon>
    </lineage>
</organism>
<reference evidence="2 3" key="1">
    <citation type="journal article" date="2011" name="J. Bacteriol.">
        <title>Genome sequence of Chthoniobacter flavus Ellin428, an aerobic heterotrophic soil bacterium.</title>
        <authorList>
            <person name="Kant R."/>
            <person name="van Passel M.W."/>
            <person name="Palva A."/>
            <person name="Lucas S."/>
            <person name="Lapidus A."/>
            <person name="Glavina Del Rio T."/>
            <person name="Dalin E."/>
            <person name="Tice H."/>
            <person name="Bruce D."/>
            <person name="Goodwin L."/>
            <person name="Pitluck S."/>
            <person name="Larimer F.W."/>
            <person name="Land M.L."/>
            <person name="Hauser L."/>
            <person name="Sangwan P."/>
            <person name="de Vos W.M."/>
            <person name="Janssen P.H."/>
            <person name="Smidt H."/>
        </authorList>
    </citation>
    <scope>NUCLEOTIDE SEQUENCE [LARGE SCALE GENOMIC DNA]</scope>
    <source>
        <strain evidence="2 3">Ellin428</strain>
    </source>
</reference>
<feature type="region of interest" description="Disordered" evidence="1">
    <location>
        <begin position="1"/>
        <end position="43"/>
    </location>
</feature>
<evidence type="ECO:0000256" key="1">
    <source>
        <dbReference type="SAM" id="MobiDB-lite"/>
    </source>
</evidence>